<dbReference type="Pfam" id="PF18145">
    <property type="entry name" value="SAVED"/>
    <property type="match status" value="1"/>
</dbReference>
<dbReference type="AlphaFoldDB" id="A0A6B0XZS9"/>
<gene>
    <name evidence="2" type="ORF">F4Y60_03375</name>
</gene>
<evidence type="ECO:0000313" key="2">
    <source>
        <dbReference type="EMBL" id="MXY33129.1"/>
    </source>
</evidence>
<dbReference type="InterPro" id="IPR040836">
    <property type="entry name" value="SAVED"/>
</dbReference>
<organism evidence="2">
    <name type="scientific">Boseongicola sp. SB0664_bin_43</name>
    <dbReference type="NCBI Taxonomy" id="2604844"/>
    <lineage>
        <taxon>Bacteria</taxon>
        <taxon>Pseudomonadati</taxon>
        <taxon>Pseudomonadota</taxon>
        <taxon>Alphaproteobacteria</taxon>
        <taxon>Rhodobacterales</taxon>
        <taxon>Paracoccaceae</taxon>
        <taxon>Boseongicola</taxon>
    </lineage>
</organism>
<sequence length="504" mass="54820">MPNPIAPRLNGDDYQARHFWAHALDMLDPGSGVASVGYEWKEAKSFDDVAVIFDPPRGQAHRRPLARHFKQVKWQATRANRFGYSNLADPAFIGATSISLLERLRDAYRPSDPITRFSFVTTARIADGDPLADLVSTEDGVLRLDKLRDGKTALSRMGGVRECWRAGMCLASDEELFTILENFAILDGQPDMEAMQDAVTAKARSVGIQIPLTNTSASDFRFDSLARQLIKRDITSLNRAELVQFLADEGVQIAPTLGAGLPAVQIAVLSFERLATDLSRVSTENTVSLLDKFEGRHLKTDATWKEASAKVAGFLTARARSSDNMRLILDAHASLAFAAGRVLHLKSGVRIELVQNGRKGPEIWHATDGSHINAPRFQTSTERIGGGSRLALAVGVARSTTNAVKRYLKSANLPASHLVVCELPAGPDQSGVRGGEHAAVLSDQVAALVRNMRSTGEIRAVDLFVAAPNALSFYLGQQAQAIGPHQMYEFDFDGSRDGSYTPSV</sequence>
<reference evidence="2" key="1">
    <citation type="submission" date="2019-09" db="EMBL/GenBank/DDBJ databases">
        <title>Characterisation of the sponge microbiome using genome-centric metagenomics.</title>
        <authorList>
            <person name="Engelberts J.P."/>
            <person name="Robbins S.J."/>
            <person name="De Goeij J.M."/>
            <person name="Aranda M."/>
            <person name="Bell S.C."/>
            <person name="Webster N.S."/>
        </authorList>
    </citation>
    <scope>NUCLEOTIDE SEQUENCE</scope>
    <source>
        <strain evidence="2">SB0664_bin_43</strain>
    </source>
</reference>
<accession>A0A6B0XZS9</accession>
<protein>
    <submittedName>
        <fullName evidence="2">SAVED domain-containing protein</fullName>
    </submittedName>
</protein>
<comment type="caution">
    <text evidence="2">The sequence shown here is derived from an EMBL/GenBank/DDBJ whole genome shotgun (WGS) entry which is preliminary data.</text>
</comment>
<name>A0A6B0XZS9_9RHOB</name>
<dbReference type="EMBL" id="VXRY01000131">
    <property type="protein sequence ID" value="MXY33129.1"/>
    <property type="molecule type" value="Genomic_DNA"/>
</dbReference>
<dbReference type="NCBIfam" id="NF033611">
    <property type="entry name" value="SAVED"/>
    <property type="match status" value="1"/>
</dbReference>
<feature type="domain" description="SMODS-associated and fused to various effectors" evidence="1">
    <location>
        <begin position="310"/>
        <end position="503"/>
    </location>
</feature>
<proteinExistence type="predicted"/>
<evidence type="ECO:0000259" key="1">
    <source>
        <dbReference type="Pfam" id="PF18145"/>
    </source>
</evidence>